<keyword evidence="1" id="KW-1133">Transmembrane helix</keyword>
<name>B7J6Z5_ACIF2</name>
<keyword evidence="3" id="KW-1185">Reference proteome</keyword>
<evidence type="ECO:0000313" key="2">
    <source>
        <dbReference type="EMBL" id="ACK79238.1"/>
    </source>
</evidence>
<dbReference type="HOGENOM" id="CLU_1860866_0_0_6"/>
<accession>B7J6Z5</accession>
<evidence type="ECO:0000256" key="1">
    <source>
        <dbReference type="SAM" id="Phobius"/>
    </source>
</evidence>
<protein>
    <submittedName>
        <fullName evidence="2">Uncharacterized protein</fullName>
    </submittedName>
</protein>
<dbReference type="KEGG" id="afr:AFE_2458"/>
<evidence type="ECO:0000313" key="3">
    <source>
        <dbReference type="Proteomes" id="UP000001362"/>
    </source>
</evidence>
<dbReference type="AlphaFoldDB" id="B7J6Z5"/>
<proteinExistence type="predicted"/>
<dbReference type="STRING" id="243159.AFE_2458"/>
<dbReference type="PaxDb" id="243159-AFE_2458"/>
<organism evidence="2 3">
    <name type="scientific">Acidithiobacillus ferrooxidans (strain ATCC 23270 / DSM 14882 / CIP 104768 / NCIMB 8455)</name>
    <name type="common">Ferrobacillus ferrooxidans (strain ATCC 23270)</name>
    <dbReference type="NCBI Taxonomy" id="243159"/>
    <lineage>
        <taxon>Bacteria</taxon>
        <taxon>Pseudomonadati</taxon>
        <taxon>Pseudomonadota</taxon>
        <taxon>Acidithiobacillia</taxon>
        <taxon>Acidithiobacillales</taxon>
        <taxon>Acidithiobacillaceae</taxon>
        <taxon>Acidithiobacillus</taxon>
    </lineage>
</organism>
<gene>
    <name evidence="2" type="ordered locus">AFE_2458</name>
</gene>
<feature type="transmembrane region" description="Helical" evidence="1">
    <location>
        <begin position="6"/>
        <end position="22"/>
    </location>
</feature>
<keyword evidence="1" id="KW-0812">Transmembrane</keyword>
<sequence>MISIVLLSFVALLVGFYVLYRYHRKRARGFFSQKPATLTDEWLAQQVRSAVAADNPVFGGLFAGPVKDEHTWVLLKEVNHHLLWVCLQNAWLGFWTLNAEGAPQWRIVQLHGNSLNQYLRKQESTEKGSAQTHGVST</sequence>
<dbReference type="Proteomes" id="UP000001362">
    <property type="component" value="Chromosome"/>
</dbReference>
<reference evidence="2 3" key="1">
    <citation type="journal article" date="2008" name="BMC Genomics">
        <title>Acidithiobacillus ferrooxidans metabolism: from genome sequence to industrial applications.</title>
        <authorList>
            <person name="Valdes J."/>
            <person name="Pedroso I."/>
            <person name="Quatrini R."/>
            <person name="Dodson R.J."/>
            <person name="Tettelin H."/>
            <person name="Blake R.II."/>
            <person name="Eisen J.A."/>
            <person name="Holmes D.S."/>
        </authorList>
    </citation>
    <scope>NUCLEOTIDE SEQUENCE [LARGE SCALE GENOMIC DNA]</scope>
    <source>
        <strain evidence="3">ATCC 23270 / DSM 14882 / CIP 104768 / NCIMB 8455</strain>
    </source>
</reference>
<keyword evidence="1" id="KW-0472">Membrane</keyword>
<dbReference type="EMBL" id="CP001219">
    <property type="protein sequence ID" value="ACK79238.1"/>
    <property type="molecule type" value="Genomic_DNA"/>
</dbReference>